<name>A0A233RI86_9GAMM</name>
<dbReference type="RefSeq" id="WP_094199880.1">
    <property type="nucleotide sequence ID" value="NZ_NBIM01000001.1"/>
</dbReference>
<evidence type="ECO:0000313" key="1">
    <source>
        <dbReference type="EMBL" id="OXY83105.1"/>
    </source>
</evidence>
<dbReference type="AlphaFoldDB" id="A0A233RI86"/>
<dbReference type="OrthoDB" id="5600869at2"/>
<sequence>MSQDIIDAIHRLAADGKAITTATVRARLSGPVNMAELISLVNRYRQSPESLPAEVAAPTPAPATSPTEDRLAALEEKVRLLEARLARLEEPGA</sequence>
<gene>
    <name evidence="1" type="ORF">B6S08_06300</name>
</gene>
<comment type="caution">
    <text evidence="1">The sequence shown here is derived from an EMBL/GenBank/DDBJ whole genome shotgun (WGS) entry which is preliminary data.</text>
</comment>
<evidence type="ECO:0008006" key="3">
    <source>
        <dbReference type="Google" id="ProtNLM"/>
    </source>
</evidence>
<evidence type="ECO:0000313" key="2">
    <source>
        <dbReference type="Proteomes" id="UP000242757"/>
    </source>
</evidence>
<accession>A0A233RI86</accession>
<organism evidence="1 2">
    <name type="scientific">Oceanimonas doudoroffii</name>
    <dbReference type="NCBI Taxonomy" id="84158"/>
    <lineage>
        <taxon>Bacteria</taxon>
        <taxon>Pseudomonadati</taxon>
        <taxon>Pseudomonadota</taxon>
        <taxon>Gammaproteobacteria</taxon>
        <taxon>Aeromonadales</taxon>
        <taxon>Aeromonadaceae</taxon>
        <taxon>Oceanimonas</taxon>
    </lineage>
</organism>
<reference evidence="1 2" key="1">
    <citation type="submission" date="2017-08" db="EMBL/GenBank/DDBJ databases">
        <title>A Genome Sequence of Oceanimonas doudoroffii ATCC 27123T.</title>
        <authorList>
            <person name="Brennan M.A."/>
            <person name="Maclea K.S."/>
            <person name="Mcclelland W.D."/>
            <person name="Trachtenberg A.M."/>
        </authorList>
    </citation>
    <scope>NUCLEOTIDE SEQUENCE [LARGE SCALE GENOMIC DNA]</scope>
    <source>
        <strain evidence="1 2">ATCC 27123</strain>
    </source>
</reference>
<proteinExistence type="predicted"/>
<dbReference type="EMBL" id="NBIM01000001">
    <property type="protein sequence ID" value="OXY83105.1"/>
    <property type="molecule type" value="Genomic_DNA"/>
</dbReference>
<dbReference type="Proteomes" id="UP000242757">
    <property type="component" value="Unassembled WGS sequence"/>
</dbReference>
<protein>
    <recommendedName>
        <fullName evidence="3">KfrA N-terminal DNA-binding domain-containing protein</fullName>
    </recommendedName>
</protein>
<keyword evidence="2" id="KW-1185">Reference proteome</keyword>